<dbReference type="PROSITE" id="PS01040">
    <property type="entry name" value="SBP_BACTERIAL_5"/>
    <property type="match status" value="1"/>
</dbReference>
<dbReference type="EMBL" id="JYGT01000007">
    <property type="protein sequence ID" value="KJQ76421.1"/>
    <property type="molecule type" value="Genomic_DNA"/>
</dbReference>
<evidence type="ECO:0000313" key="10">
    <source>
        <dbReference type="Proteomes" id="UP000033489"/>
    </source>
</evidence>
<gene>
    <name evidence="9" type="primary">amiA</name>
    <name evidence="9" type="ORF">TZ94_00919</name>
</gene>
<reference evidence="9 10" key="1">
    <citation type="submission" date="2015-02" db="EMBL/GenBank/DDBJ databases">
        <title>Evolution of amylase-binding proteins of oral streptococcal species.</title>
        <authorList>
            <person name="Haase E.M."/>
        </authorList>
    </citation>
    <scope>NUCLEOTIDE SEQUENCE [LARGE SCALE GENOMIC DNA]</scope>
    <source>
        <strain evidence="9 10">UC921A</strain>
    </source>
</reference>
<evidence type="ECO:0000256" key="4">
    <source>
        <dbReference type="ARBA" id="ARBA00022729"/>
    </source>
</evidence>
<evidence type="ECO:0000313" key="9">
    <source>
        <dbReference type="EMBL" id="KJQ76421.1"/>
    </source>
</evidence>
<dbReference type="InterPro" id="IPR030678">
    <property type="entry name" value="Peptide/Ni-bd"/>
</dbReference>
<comment type="caution">
    <text evidence="9">The sequence shown here is derived from an EMBL/GenBank/DDBJ whole genome shotgun (WGS) entry which is preliminary data.</text>
</comment>
<dbReference type="CDD" id="cd08504">
    <property type="entry name" value="PBP2_OppA"/>
    <property type="match status" value="1"/>
</dbReference>
<dbReference type="RefSeq" id="WP_045614663.1">
    <property type="nucleotide sequence ID" value="NZ_JASHGR010000001.1"/>
</dbReference>
<dbReference type="InterPro" id="IPR023765">
    <property type="entry name" value="SBP_5_CS"/>
</dbReference>
<feature type="signal peptide" evidence="7">
    <location>
        <begin position="1"/>
        <end position="21"/>
    </location>
</feature>
<dbReference type="Proteomes" id="UP000033489">
    <property type="component" value="Unassembled WGS sequence"/>
</dbReference>
<dbReference type="AlphaFoldDB" id="A0A0F2E3N4"/>
<comment type="subcellular location">
    <subcellularLocation>
        <location evidence="1">Cell membrane</location>
        <topology evidence="1">Lipid-anchor</topology>
    </subcellularLocation>
</comment>
<dbReference type="Gene3D" id="3.10.105.10">
    <property type="entry name" value="Dipeptide-binding Protein, Domain 3"/>
    <property type="match status" value="1"/>
</dbReference>
<dbReference type="PANTHER" id="PTHR30290">
    <property type="entry name" value="PERIPLASMIC BINDING COMPONENT OF ABC TRANSPORTER"/>
    <property type="match status" value="1"/>
</dbReference>
<dbReference type="GO" id="GO:0015833">
    <property type="term" value="P:peptide transport"/>
    <property type="evidence" value="ECO:0007669"/>
    <property type="project" value="UniProtKB-KW"/>
</dbReference>
<dbReference type="Gene3D" id="3.90.76.10">
    <property type="entry name" value="Dipeptide-binding Protein, Domain 1"/>
    <property type="match status" value="1"/>
</dbReference>
<protein>
    <submittedName>
        <fullName evidence="9">Oligopeptide ABC transporter substrate-binding protein</fullName>
    </submittedName>
</protein>
<sequence>MKKSRILAVAGVTLLAAGVLAACSNTNSNAGSSNTKLASDYKYVYSVDPETLDYVVNNVDSTSFVTTNAVDGLLANDKYGNLVPSIAESWTVSQDGLTYTYKIRKDAKWVTAEGEEYAPVKAQDFVTGLKHAVEGKSKGLSVISSSIKGLSAYINGETNDFSTVGVKAVDDNTLEYTLNQPETFWNDKTTNGVMMPINEDFLKSKGEGFGAPTDPSSILYNGPFVLKSITAKSSIEMAKNDAYWDKDAVKIQNIKFTYWDGKDQDVVAKGFSEGQYSKARIYPTSSTYEKYASEFKDNIYFSEPGSAIATVSVNYGRSTYNHTSKTTDSQKESTRKALLNKEFRQALNFAVDRNSYSAQTNGTEGAAVGIRNTFTPYDLQVGDKQFGKLVEESLAKTNSSTWSNVSLADSQNGLYNEEKAKAAFAKAKESLKAEGVEFPIHLDALTIQESTAVVNRVQSLKQSIENVLGSDNVVIDLQQMTQAEALPLSFSAPTAKEQDWDIHTLTGWNPDYQDPSTFLDQFTIKGGNTRLLMGIDKDTDASVIQKLGLSDYEKLLDYANKENQDVQKRYEKYALAQAWLTDNGLTIPVMAGPKETAVSFVSKVIPFTSSYSAAGLKGETSGYLKYTEVGEKPITKEEYQKAREKWLKEKAESNEKAQKDLASHVK</sequence>
<evidence type="ECO:0000256" key="6">
    <source>
        <dbReference type="ARBA" id="ARBA00022927"/>
    </source>
</evidence>
<dbReference type="Gene3D" id="3.40.190.10">
    <property type="entry name" value="Periplasmic binding protein-like II"/>
    <property type="match status" value="1"/>
</dbReference>
<dbReference type="OrthoDB" id="2255988at2"/>
<feature type="domain" description="Solute-binding protein family 5" evidence="8">
    <location>
        <begin position="82"/>
        <end position="528"/>
    </location>
</feature>
<evidence type="ECO:0000256" key="2">
    <source>
        <dbReference type="ARBA" id="ARBA00005695"/>
    </source>
</evidence>
<keyword evidence="3" id="KW-0813">Transport</keyword>
<keyword evidence="5" id="KW-0571">Peptide transport</keyword>
<comment type="similarity">
    <text evidence="2">Belongs to the bacterial solute-binding protein 5 family.</text>
</comment>
<dbReference type="PANTHER" id="PTHR30290:SF10">
    <property type="entry name" value="PERIPLASMIC OLIGOPEPTIDE-BINDING PROTEIN-RELATED"/>
    <property type="match status" value="1"/>
</dbReference>
<dbReference type="GO" id="GO:1904680">
    <property type="term" value="F:peptide transmembrane transporter activity"/>
    <property type="evidence" value="ECO:0007669"/>
    <property type="project" value="TreeGrafter"/>
</dbReference>
<dbReference type="PATRIC" id="fig|28037.216.peg.898"/>
<dbReference type="PIRSF" id="PIRSF002741">
    <property type="entry name" value="MppA"/>
    <property type="match status" value="1"/>
</dbReference>
<dbReference type="InterPro" id="IPR039424">
    <property type="entry name" value="SBP_5"/>
</dbReference>
<dbReference type="Pfam" id="PF00496">
    <property type="entry name" value="SBP_bac_5"/>
    <property type="match status" value="1"/>
</dbReference>
<dbReference type="InterPro" id="IPR000914">
    <property type="entry name" value="SBP_5_dom"/>
</dbReference>
<dbReference type="GO" id="GO:0042597">
    <property type="term" value="C:periplasmic space"/>
    <property type="evidence" value="ECO:0007669"/>
    <property type="project" value="UniProtKB-ARBA"/>
</dbReference>
<dbReference type="SUPFAM" id="SSF53850">
    <property type="entry name" value="Periplasmic binding protein-like II"/>
    <property type="match status" value="1"/>
</dbReference>
<feature type="chain" id="PRO_5038333677" evidence="7">
    <location>
        <begin position="22"/>
        <end position="666"/>
    </location>
</feature>
<evidence type="ECO:0000256" key="1">
    <source>
        <dbReference type="ARBA" id="ARBA00004193"/>
    </source>
</evidence>
<dbReference type="GO" id="GO:0043190">
    <property type="term" value="C:ATP-binding cassette (ABC) transporter complex"/>
    <property type="evidence" value="ECO:0007669"/>
    <property type="project" value="InterPro"/>
</dbReference>
<organism evidence="9 10">
    <name type="scientific">Streptococcus infantis</name>
    <dbReference type="NCBI Taxonomy" id="68892"/>
    <lineage>
        <taxon>Bacteria</taxon>
        <taxon>Bacillati</taxon>
        <taxon>Bacillota</taxon>
        <taxon>Bacilli</taxon>
        <taxon>Lactobacillales</taxon>
        <taxon>Streptococcaceae</taxon>
        <taxon>Streptococcus</taxon>
    </lineage>
</organism>
<dbReference type="PROSITE" id="PS51257">
    <property type="entry name" value="PROKAR_LIPOPROTEIN"/>
    <property type="match status" value="1"/>
</dbReference>
<evidence type="ECO:0000256" key="3">
    <source>
        <dbReference type="ARBA" id="ARBA00022448"/>
    </source>
</evidence>
<keyword evidence="6" id="KW-0653">Protein transport</keyword>
<evidence type="ECO:0000256" key="7">
    <source>
        <dbReference type="SAM" id="SignalP"/>
    </source>
</evidence>
<accession>A0A0F2E3N4</accession>
<evidence type="ECO:0000259" key="8">
    <source>
        <dbReference type="Pfam" id="PF00496"/>
    </source>
</evidence>
<name>A0A0F2E3N4_9STRE</name>
<dbReference type="GO" id="GO:0015031">
    <property type="term" value="P:protein transport"/>
    <property type="evidence" value="ECO:0007669"/>
    <property type="project" value="UniProtKB-KW"/>
</dbReference>
<evidence type="ECO:0000256" key="5">
    <source>
        <dbReference type="ARBA" id="ARBA00022856"/>
    </source>
</evidence>
<keyword evidence="4 7" id="KW-0732">Signal</keyword>
<proteinExistence type="inferred from homology"/>